<evidence type="ECO:0000256" key="6">
    <source>
        <dbReference type="RuleBase" id="RU004279"/>
    </source>
</evidence>
<dbReference type="Gene3D" id="4.10.860.120">
    <property type="entry name" value="RNA polymerase II, clamp domain"/>
    <property type="match status" value="1"/>
</dbReference>
<comment type="catalytic activity">
    <reaction evidence="6">
        <text>RNA(n) + a ribonucleoside 5'-triphosphate = RNA(n+1) + diphosphate</text>
        <dbReference type="Rhea" id="RHEA:21248"/>
        <dbReference type="Rhea" id="RHEA-COMP:14527"/>
        <dbReference type="Rhea" id="RHEA-COMP:17342"/>
        <dbReference type="ChEBI" id="CHEBI:33019"/>
        <dbReference type="ChEBI" id="CHEBI:61557"/>
        <dbReference type="ChEBI" id="CHEBI:140395"/>
        <dbReference type="EC" id="2.7.7.6"/>
    </reaction>
</comment>
<dbReference type="InterPro" id="IPR000722">
    <property type="entry name" value="RNA_pol_asu"/>
</dbReference>
<dbReference type="GO" id="GO:0003677">
    <property type="term" value="F:DNA binding"/>
    <property type="evidence" value="ECO:0007669"/>
    <property type="project" value="InterPro"/>
</dbReference>
<protein>
    <recommendedName>
        <fullName evidence="6">DNA-directed RNA polymerase subunit</fullName>
        <ecNumber evidence="6">2.7.7.6</ecNumber>
    </recommendedName>
</protein>
<organism evidence="9">
    <name type="scientific">Satyrvirus sp</name>
    <dbReference type="NCBI Taxonomy" id="2487771"/>
    <lineage>
        <taxon>Viruses</taxon>
        <taxon>Varidnaviria</taxon>
        <taxon>Bamfordvirae</taxon>
        <taxon>Nucleocytoviricota</taxon>
        <taxon>Megaviricetes</taxon>
        <taxon>Imitervirales</taxon>
        <taxon>Mimiviridae</taxon>
        <taxon>Megamimivirinae</taxon>
    </lineage>
</organism>
<dbReference type="InterPro" id="IPR044893">
    <property type="entry name" value="RNA_pol_Rpb1_clamp_domain"/>
</dbReference>
<dbReference type="GO" id="GO:0000428">
    <property type="term" value="C:DNA-directed RNA polymerase complex"/>
    <property type="evidence" value="ECO:0007669"/>
    <property type="project" value="UniProtKB-KW"/>
</dbReference>
<dbReference type="SMART" id="SM00663">
    <property type="entry name" value="RPOLA_N"/>
    <property type="match status" value="1"/>
</dbReference>
<sequence>METKSTYTRKVDTIENISRIDFSIYRNPDILKDSAISDPSGITIAEINNNGEPVHGGANDRRLGVTENKFDCGTCGESALRCPGHFGHIKFAEPVFHMGYLLFLKNILSCICIRCNKLLVYKNENEISKLLKNKQGKLRFAEIRSICKGVTHCQKDNYGCGTPAHKITIEKKYGNVFLLAEAVRKNGDVDENDMKKRAPHILSPQLCYDILRSVSDEDCRIMGFDPEKSRPEDMIHTIFPVPPVQIRPSIKMEILSSSTIDDDLTHKLIDIIKSNENLKDTKGDGSLAKSGSVNDDFMLLQFHVATFFANDILGLPRSQQKNKKNTKSLSERLKGKEGRVRGNLMGKRVDMSARTVITSDPNIALNEVGIPLMVAKSQHFPEIVTKDNIDHLTQLVKNGRRIYPGANFVRKNMIDKDGNEVTRIYHLGYMKKQIFLKPGDTVERHLVNGDIVLFNRQPSLHKLSMMGHECHIINNPSLLTFRVNVNITEPYNADFDGDEMNIHVPQSIQTVCELRLIGNAIKRFVSPATSKIAIVAKQDTVMGSYLQTYDNIRIDWKDAMNILMATTIGIKNTIPKNKKVSGKFLYSQIIPKTINVVRKDKGEFITRIHNGVLTHGIFGKSEIAYVVQKLWFQNGSIVTQNFIDDLQRMILQWLANYGFTIGIKDTIFSQDVHVSIHKIIETKRKEALGSITEYENDPYVMTSDAFEINLRETLRAVQGDIDKTIMNNFSTDNGIYIAISSGSSGTSMNAGQIVACIGQVIVEGKRIQKRFNNRTLPTFHQHDDSAFARGFCHNSFIKGLNPMEFFFQVMAGREGIINTAIKTADKPQNL</sequence>
<dbReference type="InterPro" id="IPR007066">
    <property type="entry name" value="RNA_pol_Rpb1_3"/>
</dbReference>
<name>A0A3G5AJJ7_9VIRU</name>
<dbReference type="EMBL" id="MK072471">
    <property type="protein sequence ID" value="AYV85739.1"/>
    <property type="molecule type" value="Genomic_DNA"/>
</dbReference>
<proteinExistence type="inferred from homology"/>
<dbReference type="Pfam" id="PF04997">
    <property type="entry name" value="RNA_pol_Rpb1_1"/>
    <property type="match status" value="1"/>
</dbReference>
<dbReference type="InterPro" id="IPR038120">
    <property type="entry name" value="Rpb1_funnel_sf"/>
</dbReference>
<dbReference type="Gene3D" id="6.10.250.2940">
    <property type="match status" value="1"/>
</dbReference>
<evidence type="ECO:0000256" key="7">
    <source>
        <dbReference type="SAM" id="MobiDB-lite"/>
    </source>
</evidence>
<dbReference type="InterPro" id="IPR006592">
    <property type="entry name" value="RNA_pol_N"/>
</dbReference>
<evidence type="ECO:0000313" key="9">
    <source>
        <dbReference type="EMBL" id="AYV85739.1"/>
    </source>
</evidence>
<evidence type="ECO:0000256" key="3">
    <source>
        <dbReference type="ARBA" id="ARBA00022679"/>
    </source>
</evidence>
<dbReference type="Gene3D" id="3.30.1490.180">
    <property type="entry name" value="RNA polymerase ii"/>
    <property type="match status" value="1"/>
</dbReference>
<feature type="compositionally biased region" description="Basic and acidic residues" evidence="7">
    <location>
        <begin position="329"/>
        <end position="340"/>
    </location>
</feature>
<dbReference type="SUPFAM" id="SSF64484">
    <property type="entry name" value="beta and beta-prime subunits of DNA dependent RNA-polymerase"/>
    <property type="match status" value="1"/>
</dbReference>
<dbReference type="GO" id="GO:0003899">
    <property type="term" value="F:DNA-directed RNA polymerase activity"/>
    <property type="evidence" value="ECO:0007669"/>
    <property type="project" value="UniProtKB-EC"/>
</dbReference>
<dbReference type="EC" id="2.7.7.6" evidence="6"/>
<accession>A0A3G5AJJ7</accession>
<dbReference type="InterPro" id="IPR045867">
    <property type="entry name" value="DNA-dir_RpoC_beta_prime"/>
</dbReference>
<comment type="function">
    <text evidence="6">DNA-dependent RNA polymerase catalyzes the transcription of DNA into RNA using the four ribonucleoside triphosphates as substrates.</text>
</comment>
<reference evidence="9" key="1">
    <citation type="submission" date="2018-10" db="EMBL/GenBank/DDBJ databases">
        <title>Hidden diversity of soil giant viruses.</title>
        <authorList>
            <person name="Schulz F."/>
            <person name="Alteio L."/>
            <person name="Goudeau D."/>
            <person name="Ryan E.M."/>
            <person name="Malmstrom R.R."/>
            <person name="Blanchard J."/>
            <person name="Woyke T."/>
        </authorList>
    </citation>
    <scope>NUCLEOTIDE SEQUENCE</scope>
    <source>
        <strain evidence="9">SAV1</strain>
    </source>
</reference>
<dbReference type="InterPro" id="IPR007080">
    <property type="entry name" value="RNA_pol_Rpb1_1"/>
</dbReference>
<keyword evidence="3 6" id="KW-0808">Transferase</keyword>
<feature type="domain" description="RNA polymerase N-terminal" evidence="8">
    <location>
        <begin position="232"/>
        <end position="548"/>
    </location>
</feature>
<dbReference type="InterPro" id="IPR007083">
    <property type="entry name" value="RNA_pol_Rpb1_4"/>
</dbReference>
<dbReference type="FunFam" id="2.40.40.20:FF:000019">
    <property type="entry name" value="DNA-directed RNA polymerase II subunit RPB1"/>
    <property type="match status" value="1"/>
</dbReference>
<dbReference type="Pfam" id="PF05000">
    <property type="entry name" value="RNA_pol_Rpb1_4"/>
    <property type="match status" value="1"/>
</dbReference>
<keyword evidence="5 6" id="KW-0804">Transcription</keyword>
<keyword evidence="4 6" id="KW-0548">Nucleotidyltransferase</keyword>
<evidence type="ECO:0000256" key="1">
    <source>
        <dbReference type="ARBA" id="ARBA00006460"/>
    </source>
</evidence>
<dbReference type="InterPro" id="IPR042102">
    <property type="entry name" value="RNA_pol_Rpb1_3_sf"/>
</dbReference>
<feature type="region of interest" description="Disordered" evidence="7">
    <location>
        <begin position="319"/>
        <end position="341"/>
    </location>
</feature>
<evidence type="ECO:0000256" key="5">
    <source>
        <dbReference type="ARBA" id="ARBA00023163"/>
    </source>
</evidence>
<dbReference type="Pfam" id="PF04998">
    <property type="entry name" value="RNA_pol_Rpb1_5"/>
    <property type="match status" value="1"/>
</dbReference>
<evidence type="ECO:0000256" key="4">
    <source>
        <dbReference type="ARBA" id="ARBA00022695"/>
    </source>
</evidence>
<dbReference type="Gene3D" id="2.40.40.20">
    <property type="match status" value="1"/>
</dbReference>
<dbReference type="GO" id="GO:0006351">
    <property type="term" value="P:DNA-templated transcription"/>
    <property type="evidence" value="ECO:0007669"/>
    <property type="project" value="InterPro"/>
</dbReference>
<dbReference type="Pfam" id="PF04983">
    <property type="entry name" value="RNA_pol_Rpb1_3"/>
    <property type="match status" value="1"/>
</dbReference>
<gene>
    <name evidence="9" type="ORF">Satyrvirus35_5</name>
</gene>
<dbReference type="PANTHER" id="PTHR19376:SF37">
    <property type="entry name" value="DNA-DIRECTED RNA POLYMERASE II SUBUNIT RPB1"/>
    <property type="match status" value="1"/>
</dbReference>
<dbReference type="InterPro" id="IPR007081">
    <property type="entry name" value="RNA_pol_Rpb1_5"/>
</dbReference>
<dbReference type="PANTHER" id="PTHR19376">
    <property type="entry name" value="DNA-DIRECTED RNA POLYMERASE"/>
    <property type="match status" value="1"/>
</dbReference>
<evidence type="ECO:0000256" key="2">
    <source>
        <dbReference type="ARBA" id="ARBA00022478"/>
    </source>
</evidence>
<keyword evidence="2 6" id="KW-0240">DNA-directed RNA polymerase</keyword>
<comment type="similarity">
    <text evidence="1 6">Belongs to the RNA polymerase beta' chain family.</text>
</comment>
<evidence type="ECO:0000259" key="8">
    <source>
        <dbReference type="SMART" id="SM00663"/>
    </source>
</evidence>
<dbReference type="Pfam" id="PF00623">
    <property type="entry name" value="RNA_pol_Rpb1_2"/>
    <property type="match status" value="1"/>
</dbReference>
<dbReference type="Gene3D" id="1.10.274.100">
    <property type="entry name" value="RNA polymerase Rpb1, domain 3"/>
    <property type="match status" value="1"/>
</dbReference>
<dbReference type="Gene3D" id="1.10.132.30">
    <property type="match status" value="1"/>
</dbReference>